<evidence type="ECO:0000256" key="2">
    <source>
        <dbReference type="ARBA" id="ARBA00013729"/>
    </source>
</evidence>
<dbReference type="InterPro" id="IPR028624">
    <property type="entry name" value="Tscrpt_elong_fac_GreA/B"/>
</dbReference>
<keyword evidence="4 8" id="KW-0238">DNA-binding</keyword>
<dbReference type="Pfam" id="PF01272">
    <property type="entry name" value="GreA_GreB"/>
    <property type="match status" value="1"/>
</dbReference>
<organism evidence="12 13">
    <name type="scientific">Mycoplasma mobile (strain ATCC 43663 / 163K / NCTC 11711)</name>
    <name type="common">Mesomycoplasma mobile</name>
    <dbReference type="NCBI Taxonomy" id="267748"/>
    <lineage>
        <taxon>Bacteria</taxon>
        <taxon>Bacillati</taxon>
        <taxon>Mycoplasmatota</taxon>
        <taxon>Mycoplasmoidales</taxon>
        <taxon>Metamycoplasmataceae</taxon>
        <taxon>Mesomycoplasma</taxon>
    </lineage>
</organism>
<keyword evidence="13" id="KW-1185">Reference proteome</keyword>
<dbReference type="STRING" id="267748.MMOB4350"/>
<dbReference type="PANTHER" id="PTHR30437">
    <property type="entry name" value="TRANSCRIPTION ELONGATION FACTOR GREA"/>
    <property type="match status" value="1"/>
</dbReference>
<accession>Q6KHK9</accession>
<keyword evidence="12" id="KW-0648">Protein biosynthesis</keyword>
<evidence type="ECO:0000256" key="9">
    <source>
        <dbReference type="RuleBase" id="RU000556"/>
    </source>
</evidence>
<evidence type="ECO:0000313" key="13">
    <source>
        <dbReference type="Proteomes" id="UP000009072"/>
    </source>
</evidence>
<dbReference type="HOGENOM" id="CLU_101379_2_1_14"/>
<dbReference type="GO" id="GO:0003677">
    <property type="term" value="F:DNA binding"/>
    <property type="evidence" value="ECO:0007669"/>
    <property type="project" value="UniProtKB-UniRule"/>
</dbReference>
<evidence type="ECO:0000259" key="10">
    <source>
        <dbReference type="Pfam" id="PF01272"/>
    </source>
</evidence>
<dbReference type="HAMAP" id="MF_00105">
    <property type="entry name" value="GreA_GreB"/>
    <property type="match status" value="1"/>
</dbReference>
<evidence type="ECO:0000313" key="12">
    <source>
        <dbReference type="EMBL" id="AAT27921.1"/>
    </source>
</evidence>
<comment type="similarity">
    <text evidence="1 8 9">Belongs to the GreA/GreB family.</text>
</comment>
<keyword evidence="12" id="KW-0251">Elongation factor</keyword>
<dbReference type="GO" id="GO:0070063">
    <property type="term" value="F:RNA polymerase binding"/>
    <property type="evidence" value="ECO:0007669"/>
    <property type="project" value="InterPro"/>
</dbReference>
<dbReference type="NCBIfam" id="NF001263">
    <property type="entry name" value="PRK00226.1-4"/>
    <property type="match status" value="1"/>
</dbReference>
<dbReference type="Pfam" id="PF03449">
    <property type="entry name" value="GreA_GreB_N"/>
    <property type="match status" value="1"/>
</dbReference>
<dbReference type="InterPro" id="IPR006359">
    <property type="entry name" value="Tscrpt_elong_fac_GreA"/>
</dbReference>
<dbReference type="SUPFAM" id="SSF46557">
    <property type="entry name" value="GreA transcript cleavage protein, N-terminal domain"/>
    <property type="match status" value="1"/>
</dbReference>
<dbReference type="FunFam" id="1.10.287.180:FF:000001">
    <property type="entry name" value="Transcription elongation factor GreA"/>
    <property type="match status" value="1"/>
</dbReference>
<keyword evidence="3 8" id="KW-0805">Transcription regulation</keyword>
<comment type="function">
    <text evidence="6 8 9">Necessary for efficient RNA polymerase transcription elongation past template-encoded arresting sites. The arresting sites in DNA have the property of trapping a certain fraction of elongating RNA polymerases that pass through, resulting in locked ternary complexes. Cleavage of the nascent transcript by cleavage factors such as GreA or GreB allows the resumption of elongation from the new 3'terminus. GreA releases sequences of 2 to 3 nucleotides.</text>
</comment>
<sequence length="174" mass="19933">MTKIKNDPINKNEFDAQVNDGKLYLTLESVETYKTELNNLINVERPKIIEEIKDARAQGDLSENSEYDSAREKQGQIEDRIKEIEYILENYTEIQNASKSKKVTIGSKVLLKRIDNKKQFEVKIVGTLETDPFLNKISYSSPISQGIMGSKIGDVREINAPTKYEVEILKFLDN</sequence>
<dbReference type="GO" id="GO:0006354">
    <property type="term" value="P:DNA-templated transcription elongation"/>
    <property type="evidence" value="ECO:0007669"/>
    <property type="project" value="TreeGrafter"/>
</dbReference>
<reference evidence="12 13" key="1">
    <citation type="journal article" date="2004" name="Genome Res.">
        <title>The complete genome and proteome of Mycoplasma mobile.</title>
        <authorList>
            <person name="Jaffe J.D."/>
            <person name="Stange-Thomann N."/>
            <person name="Smith C."/>
            <person name="DeCaprio D."/>
            <person name="Fisher S."/>
            <person name="Butler J."/>
            <person name="Calvo S."/>
            <person name="Elkins T."/>
            <person name="FitzGerald M.G."/>
            <person name="Hafez N."/>
            <person name="Kodira C.D."/>
            <person name="Major J."/>
            <person name="Wang S."/>
            <person name="Wilkinson J."/>
            <person name="Nicol R."/>
            <person name="Nusbaum C."/>
            <person name="Birren B."/>
            <person name="Berg H.C."/>
            <person name="Church G.M."/>
        </authorList>
    </citation>
    <scope>NUCLEOTIDE SEQUENCE [LARGE SCALE GENOMIC DNA]</scope>
    <source>
        <strain evidence="13">ATCC 43663 / 163K / NCTC 11711</strain>
    </source>
</reference>
<dbReference type="InterPro" id="IPR023459">
    <property type="entry name" value="Tscrpt_elong_fac_GreA/B_fam"/>
</dbReference>
<dbReference type="PROSITE" id="PS00829">
    <property type="entry name" value="GREAB_1"/>
    <property type="match status" value="1"/>
</dbReference>
<dbReference type="Gene3D" id="3.10.50.30">
    <property type="entry name" value="Transcription elongation factor, GreA/GreB, C-terminal domain"/>
    <property type="match status" value="1"/>
</dbReference>
<evidence type="ECO:0000256" key="3">
    <source>
        <dbReference type="ARBA" id="ARBA00023015"/>
    </source>
</evidence>
<dbReference type="InterPro" id="IPR001437">
    <property type="entry name" value="Tscrpt_elong_fac_GreA/B_C"/>
</dbReference>
<dbReference type="SUPFAM" id="SSF54534">
    <property type="entry name" value="FKBP-like"/>
    <property type="match status" value="1"/>
</dbReference>
<dbReference type="NCBIfam" id="TIGR01462">
    <property type="entry name" value="greA"/>
    <property type="match status" value="1"/>
</dbReference>
<proteinExistence type="inferred from homology"/>
<feature type="domain" description="Transcription elongation factor GreA/GreB C-terminal" evidence="10">
    <location>
        <begin position="100"/>
        <end position="170"/>
    </location>
</feature>
<dbReference type="PANTHER" id="PTHR30437:SF4">
    <property type="entry name" value="TRANSCRIPTION ELONGATION FACTOR GREA"/>
    <property type="match status" value="1"/>
</dbReference>
<dbReference type="Proteomes" id="UP000009072">
    <property type="component" value="Chromosome"/>
</dbReference>
<dbReference type="Gene3D" id="1.10.287.180">
    <property type="entry name" value="Transcription elongation factor, GreA/GreB, N-terminal domain"/>
    <property type="match status" value="1"/>
</dbReference>
<dbReference type="GO" id="GO:0032784">
    <property type="term" value="P:regulation of DNA-templated transcription elongation"/>
    <property type="evidence" value="ECO:0007669"/>
    <property type="project" value="UniProtKB-UniRule"/>
</dbReference>
<dbReference type="eggNOG" id="COG0782">
    <property type="taxonomic scope" value="Bacteria"/>
</dbReference>
<dbReference type="EMBL" id="AE017308">
    <property type="protein sequence ID" value="AAT27921.1"/>
    <property type="molecule type" value="Genomic_DNA"/>
</dbReference>
<gene>
    <name evidence="8 12" type="primary">greA</name>
    <name evidence="12" type="ordered locus">MMOB4350</name>
</gene>
<evidence type="ECO:0000256" key="4">
    <source>
        <dbReference type="ARBA" id="ARBA00023125"/>
    </source>
</evidence>
<dbReference type="InterPro" id="IPR036953">
    <property type="entry name" value="GreA/GreB_C_sf"/>
</dbReference>
<dbReference type="GO" id="GO:0003746">
    <property type="term" value="F:translation elongation factor activity"/>
    <property type="evidence" value="ECO:0007669"/>
    <property type="project" value="UniProtKB-KW"/>
</dbReference>
<dbReference type="PIRSF" id="PIRSF006092">
    <property type="entry name" value="GreA_GreB"/>
    <property type="match status" value="1"/>
</dbReference>
<dbReference type="OrthoDB" id="9808774at2"/>
<evidence type="ECO:0000256" key="8">
    <source>
        <dbReference type="HAMAP-Rule" id="MF_00105"/>
    </source>
</evidence>
<protein>
    <recommendedName>
        <fullName evidence="2 8">Transcription elongation factor GreA</fullName>
    </recommendedName>
    <alternativeName>
        <fullName evidence="7 8">Transcript cleavage factor GreA</fullName>
    </alternativeName>
</protein>
<dbReference type="KEGG" id="mmo:MMOB4350"/>
<dbReference type="InterPro" id="IPR036805">
    <property type="entry name" value="Tscrpt_elong_fac_GreA/B_N_sf"/>
</dbReference>
<evidence type="ECO:0000256" key="5">
    <source>
        <dbReference type="ARBA" id="ARBA00023163"/>
    </source>
</evidence>
<evidence type="ECO:0000256" key="1">
    <source>
        <dbReference type="ARBA" id="ARBA00008213"/>
    </source>
</evidence>
<dbReference type="AlphaFoldDB" id="Q6KHK9"/>
<evidence type="ECO:0000259" key="11">
    <source>
        <dbReference type="Pfam" id="PF03449"/>
    </source>
</evidence>
<dbReference type="RefSeq" id="WP_011264955.1">
    <property type="nucleotide sequence ID" value="NC_006908.1"/>
</dbReference>
<evidence type="ECO:0000256" key="7">
    <source>
        <dbReference type="ARBA" id="ARBA00030776"/>
    </source>
</evidence>
<dbReference type="InterPro" id="IPR018151">
    <property type="entry name" value="TF_GreA/GreB_CS"/>
</dbReference>
<dbReference type="InterPro" id="IPR022691">
    <property type="entry name" value="Tscrpt_elong_fac_GreA/B_N"/>
</dbReference>
<keyword evidence="5 8" id="KW-0804">Transcription</keyword>
<name>Q6KHK9_MYCM1</name>
<evidence type="ECO:0000256" key="6">
    <source>
        <dbReference type="ARBA" id="ARBA00024916"/>
    </source>
</evidence>
<feature type="domain" description="Transcription elongation factor GreA/GreB N-terminal" evidence="11">
    <location>
        <begin position="24"/>
        <end position="91"/>
    </location>
</feature>